<gene>
    <name evidence="1" type="ORF">CB4_01051</name>
</gene>
<dbReference type="Proteomes" id="UP000217696">
    <property type="component" value="Chromosome"/>
</dbReference>
<accession>A0A0U5AXB3</accession>
<proteinExistence type="predicted"/>
<name>A0A0U5AXB3_9BACL</name>
<evidence type="ECO:0000313" key="1">
    <source>
        <dbReference type="EMBL" id="BAU26882.1"/>
    </source>
</evidence>
<sequence>MKKKMCCFCLQISLGFEGGEWICPSCGKDITPLAFVEENQEFTSEYIQSIMVYKEKVYSE</sequence>
<dbReference type="EMBL" id="AP017312">
    <property type="protein sequence ID" value="BAU26882.1"/>
    <property type="molecule type" value="Genomic_DNA"/>
</dbReference>
<organism evidence="1 2">
    <name type="scientific">Aneurinibacillus soli</name>
    <dbReference type="NCBI Taxonomy" id="1500254"/>
    <lineage>
        <taxon>Bacteria</taxon>
        <taxon>Bacillati</taxon>
        <taxon>Bacillota</taxon>
        <taxon>Bacilli</taxon>
        <taxon>Bacillales</taxon>
        <taxon>Paenibacillaceae</taxon>
        <taxon>Aneurinibacillus group</taxon>
        <taxon>Aneurinibacillus</taxon>
    </lineage>
</organism>
<reference evidence="1 2" key="1">
    <citation type="submission" date="2015-12" db="EMBL/GenBank/DDBJ databases">
        <title>Genome sequence of Aneurinibacillus soli.</title>
        <authorList>
            <person name="Lee J.S."/>
            <person name="Lee K.C."/>
            <person name="Kim K.K."/>
            <person name="Lee B.W."/>
        </authorList>
    </citation>
    <scope>NUCLEOTIDE SEQUENCE [LARGE SCALE GENOMIC DNA]</scope>
    <source>
        <strain evidence="1 2">CB4</strain>
    </source>
</reference>
<dbReference type="KEGG" id="asoc:CB4_01051"/>
<keyword evidence="2" id="KW-1185">Reference proteome</keyword>
<protein>
    <submittedName>
        <fullName evidence="1">Uncharacterized protein</fullName>
    </submittedName>
</protein>
<evidence type="ECO:0000313" key="2">
    <source>
        <dbReference type="Proteomes" id="UP000217696"/>
    </source>
</evidence>
<dbReference type="AlphaFoldDB" id="A0A0U5AXB3"/>